<reference evidence="17" key="1">
    <citation type="submission" date="2022-01" db="EMBL/GenBank/DDBJ databases">
        <authorList>
            <person name="King R."/>
        </authorList>
    </citation>
    <scope>NUCLEOTIDE SEQUENCE</scope>
</reference>
<dbReference type="SUPFAM" id="SSF101353">
    <property type="entry name" value="Putative anticodon-binding domain of alanyl-tRNA synthetase (AlaRS)"/>
    <property type="match status" value="1"/>
</dbReference>
<dbReference type="PRINTS" id="PR00980">
    <property type="entry name" value="TRNASYNTHALA"/>
</dbReference>
<keyword evidence="10 15" id="KW-0694">RNA-binding</keyword>
<evidence type="ECO:0000259" key="16">
    <source>
        <dbReference type="PROSITE" id="PS50860"/>
    </source>
</evidence>
<keyword evidence="4 15" id="KW-0820">tRNA-binding</keyword>
<feature type="binding site" evidence="15">
    <location>
        <position position="642"/>
    </location>
    <ligand>
        <name>Zn(2+)</name>
        <dbReference type="ChEBI" id="CHEBI:29105"/>
    </ligand>
</feature>
<dbReference type="PROSITE" id="PS50860">
    <property type="entry name" value="AA_TRNA_LIGASE_II_ALA"/>
    <property type="match status" value="1"/>
</dbReference>
<dbReference type="PANTHER" id="PTHR11777">
    <property type="entry name" value="ALANYL-TRNA SYNTHETASE"/>
    <property type="match status" value="1"/>
</dbReference>
<evidence type="ECO:0000256" key="3">
    <source>
        <dbReference type="ARBA" id="ARBA00017959"/>
    </source>
</evidence>
<comment type="cofactor">
    <cofactor evidence="15">
        <name>Zn(2+)</name>
        <dbReference type="ChEBI" id="CHEBI:29105"/>
    </cofactor>
    <text evidence="15">Binds 1 zinc ion per subunit.</text>
</comment>
<dbReference type="InterPro" id="IPR002318">
    <property type="entry name" value="Ala-tRNA-lgiase_IIc"/>
</dbReference>
<evidence type="ECO:0000256" key="11">
    <source>
        <dbReference type="ARBA" id="ARBA00022917"/>
    </source>
</evidence>
<dbReference type="SUPFAM" id="SSF55186">
    <property type="entry name" value="ThrRS/AlaRS common domain"/>
    <property type="match status" value="1"/>
</dbReference>
<keyword evidence="5 15" id="KW-0436">Ligase</keyword>
<dbReference type="InterPro" id="IPR050058">
    <property type="entry name" value="Ala-tRNA_ligase"/>
</dbReference>
<dbReference type="PANTHER" id="PTHR11777:SF9">
    <property type="entry name" value="ALANINE--TRNA LIGASE, CYTOPLASMIC"/>
    <property type="match status" value="1"/>
</dbReference>
<evidence type="ECO:0000256" key="15">
    <source>
        <dbReference type="HAMAP-Rule" id="MF_03133"/>
    </source>
</evidence>
<dbReference type="CDD" id="cd00673">
    <property type="entry name" value="AlaRS_core"/>
    <property type="match status" value="1"/>
</dbReference>
<dbReference type="GO" id="GO:0000049">
    <property type="term" value="F:tRNA binding"/>
    <property type="evidence" value="ECO:0007669"/>
    <property type="project" value="UniProtKB-KW"/>
</dbReference>
<evidence type="ECO:0000256" key="13">
    <source>
        <dbReference type="ARBA" id="ARBA00032577"/>
    </source>
</evidence>
<dbReference type="EMBL" id="OV651817">
    <property type="protein sequence ID" value="CAH1111243.1"/>
    <property type="molecule type" value="Genomic_DNA"/>
</dbReference>
<dbReference type="AlphaFoldDB" id="A0A9P0GF61"/>
<accession>A0A9P0GF61</accession>
<dbReference type="FunFam" id="3.30.980.10:FF:000004">
    <property type="entry name" value="Alanine--tRNA ligase, cytoplasmic"/>
    <property type="match status" value="1"/>
</dbReference>
<evidence type="ECO:0000256" key="4">
    <source>
        <dbReference type="ARBA" id="ARBA00022555"/>
    </source>
</evidence>
<evidence type="ECO:0000256" key="7">
    <source>
        <dbReference type="ARBA" id="ARBA00022741"/>
    </source>
</evidence>
<dbReference type="GO" id="GO:0005739">
    <property type="term" value="C:mitochondrion"/>
    <property type="evidence" value="ECO:0007669"/>
    <property type="project" value="TreeGrafter"/>
</dbReference>
<dbReference type="InterPro" id="IPR018164">
    <property type="entry name" value="Ala-tRNA-synth_IIc_N"/>
</dbReference>
<feature type="binding site" evidence="15">
    <location>
        <position position="753"/>
    </location>
    <ligand>
        <name>Zn(2+)</name>
        <dbReference type="ChEBI" id="CHEBI:29105"/>
    </ligand>
</feature>
<evidence type="ECO:0000256" key="1">
    <source>
        <dbReference type="ARBA" id="ARBA00008429"/>
    </source>
</evidence>
<proteinExistence type="inferred from homology"/>
<dbReference type="InterPro" id="IPR009000">
    <property type="entry name" value="Transl_B-barrel_sf"/>
</dbReference>
<dbReference type="GO" id="GO:0008270">
    <property type="term" value="F:zinc ion binding"/>
    <property type="evidence" value="ECO:0007669"/>
    <property type="project" value="UniProtKB-UniRule"/>
</dbReference>
<comment type="similarity">
    <text evidence="1">Belongs to the class-II aminoacyl-tRNA synthetase family. Alax-L subfamily.</text>
</comment>
<dbReference type="GO" id="GO:0006419">
    <property type="term" value="P:alanyl-tRNA aminoacylation"/>
    <property type="evidence" value="ECO:0007669"/>
    <property type="project" value="InterPro"/>
</dbReference>
<dbReference type="InterPro" id="IPR018165">
    <property type="entry name" value="Ala-tRNA-synth_IIc_core"/>
</dbReference>
<keyword evidence="7 15" id="KW-0547">Nucleotide-binding</keyword>
<keyword evidence="18" id="KW-1185">Reference proteome</keyword>
<feature type="domain" description="Alanyl-transfer RNA synthetases family profile" evidence="16">
    <location>
        <begin position="34"/>
        <end position="792"/>
    </location>
</feature>
<dbReference type="InterPro" id="IPR023033">
    <property type="entry name" value="Ala_tRNA_ligase_euk/bac"/>
</dbReference>
<dbReference type="InterPro" id="IPR018163">
    <property type="entry name" value="Thr/Ala-tRNA-synth_IIc_edit"/>
</dbReference>
<dbReference type="GO" id="GO:0002161">
    <property type="term" value="F:aminoacyl-tRNA deacylase activity"/>
    <property type="evidence" value="ECO:0007669"/>
    <property type="project" value="TreeGrafter"/>
</dbReference>
<keyword evidence="12 15" id="KW-0030">Aminoacyl-tRNA synthetase</keyword>
<evidence type="ECO:0000256" key="14">
    <source>
        <dbReference type="ARBA" id="ARBA00048300"/>
    </source>
</evidence>
<keyword evidence="8 15" id="KW-0862">Zinc</keyword>
<dbReference type="InterPro" id="IPR045864">
    <property type="entry name" value="aa-tRNA-synth_II/BPL/LPL"/>
</dbReference>
<dbReference type="SMART" id="SM00863">
    <property type="entry name" value="tRNA_SAD"/>
    <property type="match status" value="1"/>
</dbReference>
<dbReference type="EC" id="6.1.1.7" evidence="2"/>
<evidence type="ECO:0000256" key="6">
    <source>
        <dbReference type="ARBA" id="ARBA00022723"/>
    </source>
</evidence>
<evidence type="ECO:0000256" key="12">
    <source>
        <dbReference type="ARBA" id="ARBA00023146"/>
    </source>
</evidence>
<dbReference type="Gene3D" id="3.30.930.10">
    <property type="entry name" value="Bira Bifunctional Protein, Domain 2"/>
    <property type="match status" value="1"/>
</dbReference>
<evidence type="ECO:0000256" key="5">
    <source>
        <dbReference type="ARBA" id="ARBA00022598"/>
    </source>
</evidence>
<dbReference type="GO" id="GO:0005524">
    <property type="term" value="F:ATP binding"/>
    <property type="evidence" value="ECO:0007669"/>
    <property type="project" value="UniProtKB-UniRule"/>
</dbReference>
<dbReference type="SUPFAM" id="SSF50447">
    <property type="entry name" value="Translation proteins"/>
    <property type="match status" value="1"/>
</dbReference>
<evidence type="ECO:0000256" key="10">
    <source>
        <dbReference type="ARBA" id="ARBA00022884"/>
    </source>
</evidence>
<evidence type="ECO:0000313" key="17">
    <source>
        <dbReference type="EMBL" id="CAH1111243.1"/>
    </source>
</evidence>
<dbReference type="Pfam" id="PF01411">
    <property type="entry name" value="tRNA-synt_2c"/>
    <property type="match status" value="1"/>
</dbReference>
<dbReference type="Proteomes" id="UP001153636">
    <property type="component" value="Chromosome 5"/>
</dbReference>
<comment type="subunit">
    <text evidence="15">Monomer.</text>
</comment>
<feature type="binding site" evidence="15">
    <location>
        <position position="646"/>
    </location>
    <ligand>
        <name>Zn(2+)</name>
        <dbReference type="ChEBI" id="CHEBI:29105"/>
    </ligand>
</feature>
<dbReference type="HAMAP" id="MF_00036_B">
    <property type="entry name" value="Ala_tRNA_synth_B"/>
    <property type="match status" value="1"/>
</dbReference>
<dbReference type="Gene3D" id="2.40.30.130">
    <property type="match status" value="1"/>
</dbReference>
<protein>
    <recommendedName>
        <fullName evidence="3">Alanine--tRNA ligase</fullName>
        <ecNumber evidence="2">6.1.1.7</ecNumber>
    </recommendedName>
    <alternativeName>
        <fullName evidence="13">Alanyl-tRNA synthetase</fullName>
    </alternativeName>
</protein>
<comment type="domain">
    <text evidence="15">Consists of three domains; the N-terminal catalytic domain, the editing domain and the C-terminal C-Ala domain. The editing domain removes incorrectly charged amino acids, while the C-Ala domain, along with tRNA(Ala), serves as a bridge to cooperatively bring together the editing and aminoacylation centers thus stimulating deacylation of misacylated tRNAs.</text>
</comment>
<dbReference type="GO" id="GO:0004813">
    <property type="term" value="F:alanine-tRNA ligase activity"/>
    <property type="evidence" value="ECO:0007669"/>
    <property type="project" value="UniProtKB-UniRule"/>
</dbReference>
<name>A0A9P0GF61_9CUCU</name>
<keyword evidence="6 15" id="KW-0479">Metal-binding</keyword>
<evidence type="ECO:0000256" key="9">
    <source>
        <dbReference type="ARBA" id="ARBA00022840"/>
    </source>
</evidence>
<dbReference type="SUPFAM" id="SSF55681">
    <property type="entry name" value="Class II aaRS and biotin synthetases"/>
    <property type="match status" value="1"/>
</dbReference>
<dbReference type="OrthoDB" id="2423964at2759"/>
<comment type="catalytic activity">
    <reaction evidence="14 15">
        <text>tRNA(Ala) + L-alanine + ATP = L-alanyl-tRNA(Ala) + AMP + diphosphate</text>
        <dbReference type="Rhea" id="RHEA:12540"/>
        <dbReference type="Rhea" id="RHEA-COMP:9657"/>
        <dbReference type="Rhea" id="RHEA-COMP:9923"/>
        <dbReference type="ChEBI" id="CHEBI:30616"/>
        <dbReference type="ChEBI" id="CHEBI:33019"/>
        <dbReference type="ChEBI" id="CHEBI:57972"/>
        <dbReference type="ChEBI" id="CHEBI:78442"/>
        <dbReference type="ChEBI" id="CHEBI:78497"/>
        <dbReference type="ChEBI" id="CHEBI:456215"/>
        <dbReference type="EC" id="6.1.1.7"/>
    </reaction>
</comment>
<keyword evidence="11 15" id="KW-0648">Protein biosynthesis</keyword>
<gene>
    <name evidence="17" type="ORF">PSYICH_LOCUS10802</name>
</gene>
<dbReference type="InterPro" id="IPR018162">
    <property type="entry name" value="Ala-tRNA-ligase_IIc_anticod-bd"/>
</dbReference>
<comment type="function">
    <text evidence="15">Catalyzes the attachment of alanine to tRNA(Ala) in a two-step reaction: alanine is first activated by ATP to form Ala-AMP and then transferred to the acceptor end of tRNA(Ala). Also edits incorrectly charged tRNA(Ala) via its editing domain.</text>
</comment>
<dbReference type="FunFam" id="3.30.930.10:FF:000011">
    <property type="entry name" value="Alanine--tRNA ligase, cytoplasmic"/>
    <property type="match status" value="1"/>
</dbReference>
<feature type="binding site" evidence="15">
    <location>
        <position position="749"/>
    </location>
    <ligand>
        <name>Zn(2+)</name>
        <dbReference type="ChEBI" id="CHEBI:29105"/>
    </ligand>
</feature>
<keyword evidence="9 15" id="KW-0067">ATP-binding</keyword>
<evidence type="ECO:0000313" key="18">
    <source>
        <dbReference type="Proteomes" id="UP001153636"/>
    </source>
</evidence>
<evidence type="ECO:0000256" key="8">
    <source>
        <dbReference type="ARBA" id="ARBA00022833"/>
    </source>
</evidence>
<dbReference type="InterPro" id="IPR012947">
    <property type="entry name" value="tRNA_SAD"/>
</dbReference>
<organism evidence="17 18">
    <name type="scientific">Psylliodes chrysocephalus</name>
    <dbReference type="NCBI Taxonomy" id="3402493"/>
    <lineage>
        <taxon>Eukaryota</taxon>
        <taxon>Metazoa</taxon>
        <taxon>Ecdysozoa</taxon>
        <taxon>Arthropoda</taxon>
        <taxon>Hexapoda</taxon>
        <taxon>Insecta</taxon>
        <taxon>Pterygota</taxon>
        <taxon>Neoptera</taxon>
        <taxon>Endopterygota</taxon>
        <taxon>Coleoptera</taxon>
        <taxon>Polyphaga</taxon>
        <taxon>Cucujiformia</taxon>
        <taxon>Chrysomeloidea</taxon>
        <taxon>Chrysomelidae</taxon>
        <taxon>Galerucinae</taxon>
        <taxon>Alticini</taxon>
        <taxon>Psylliodes</taxon>
    </lineage>
</organism>
<sequence length="1003" mass="114401">MVHISKISSHNLMQILPTIVYSTRNISKCFNPDFSSKAIRNRFLEYFIKEHNHKFVKSSPVVPYCDPTVAFVNAGMNQFKGVLLGTQQPKHKTVANSQKCIRIGGKHNDLNVVGTDGYHHTFFEMLGNWSFGDYFKPEACKLAWDLLTKVYKLPKKRLYVTYFKGDDRLGLKEDIETKEIWKKIGVPVDRILPFGVKDNFWEMGLVGPCGPCTEIHYDHTGNTDRAKFVNKGLYDLIEVWNIVFIEHNRLPDGSIIKLPQKHVDTGMGLERLTAVLQEKVSNYDTDNFRYLLKAIYKNCRGIPRYEGLFGEKDWNDMDRSYRTMADHVRMITVSLGDGVIPEENQKLRKILRKTFLLSENMFKRPKGLVKELTNYVVDNLGIAYPELEKNISQIHQIIDYEEDIFKSLRQSASKDWDKLVKTNPKLLELDITETPNFIKAYKEISSNPPDKIDQQLAFRLYDTHGLDEDSIAKLAEALNLKFNADDLTNELKNAKLKSKKGSVKSENEIYSTLLKDGVSITDDQFKYAYVRNTDGQYVFDNVTAKVLKIFRNNESLEEVESDHYCSLVLDKTNLYSEAGGQISDKGLIKFPDGIFEVTSLENLNGYVLHHGFYKSTTNKLQCNSEGTLIVDPNFRLNCMQNHTGVHLLNAVLKKLKLATCQKSSKVTDKYLNFDVAIFGDKLSDKDVIQIENNILDVIRKGEPVRISEINSQELLRYDAVTLIPGEIYPETGIRIVEVQNSGFVSREPCCGTHVLNTSDINDFCLTHVKSLGRSTTSVIGVTGDRAKQARKNGVQMIEQVESLTKQIDDNIDKRELLNMMVTALRKKLNYNPDDTHILPLTTKLKCVEELDSIVKKIENVETESLKDFIEMEIQSALDSNIRTTKSNQKYLVHYLRSSTMLDNVPLQKATRLCPDFPILVIAYVDNTVKARCCVPKKVKTDSFTAEKWMNEIAAVFKSRAAPPKGQDGSLVCNMKAKRVHVQDWDPLLKDGMEKAQTFIEENL</sequence>
<dbReference type="NCBIfam" id="TIGR00344">
    <property type="entry name" value="alaS"/>
    <property type="match status" value="1"/>
</dbReference>
<evidence type="ECO:0000256" key="2">
    <source>
        <dbReference type="ARBA" id="ARBA00013168"/>
    </source>
</evidence>
<dbReference type="Gene3D" id="3.30.980.10">
    <property type="entry name" value="Threonyl-trna Synthetase, Chain A, domain 2"/>
    <property type="match status" value="1"/>
</dbReference>
<dbReference type="Pfam" id="PF07973">
    <property type="entry name" value="tRNA_SAD"/>
    <property type="match status" value="1"/>
</dbReference>